<dbReference type="GO" id="GO:0005829">
    <property type="term" value="C:cytosol"/>
    <property type="evidence" value="ECO:0007669"/>
    <property type="project" value="TreeGrafter"/>
</dbReference>
<dbReference type="PANTHER" id="PTHR46797:SF1">
    <property type="entry name" value="METHYLPHOSPHONATE SYNTHASE"/>
    <property type="match status" value="1"/>
</dbReference>
<sequence>MALPRSAAHGDRLEEFGSRIRAFRKSRGLTQEQLAREAGVDRKTINRIENSRYSPTLANVYSIADALKVEIRELL</sequence>
<organism evidence="3">
    <name type="scientific">freshwater metagenome</name>
    <dbReference type="NCBI Taxonomy" id="449393"/>
    <lineage>
        <taxon>unclassified sequences</taxon>
        <taxon>metagenomes</taxon>
        <taxon>ecological metagenomes</taxon>
    </lineage>
</organism>
<dbReference type="PROSITE" id="PS50943">
    <property type="entry name" value="HTH_CROC1"/>
    <property type="match status" value="1"/>
</dbReference>
<reference evidence="3" key="1">
    <citation type="submission" date="2020-05" db="EMBL/GenBank/DDBJ databases">
        <authorList>
            <person name="Chiriac C."/>
            <person name="Salcher M."/>
            <person name="Ghai R."/>
            <person name="Kavagutti S V."/>
        </authorList>
    </citation>
    <scope>NUCLEOTIDE SEQUENCE</scope>
</reference>
<dbReference type="Gene3D" id="1.10.260.40">
    <property type="entry name" value="lambda repressor-like DNA-binding domains"/>
    <property type="match status" value="1"/>
</dbReference>
<dbReference type="GO" id="GO:0003700">
    <property type="term" value="F:DNA-binding transcription factor activity"/>
    <property type="evidence" value="ECO:0007669"/>
    <property type="project" value="TreeGrafter"/>
</dbReference>
<dbReference type="PANTHER" id="PTHR46797">
    <property type="entry name" value="HTH-TYPE TRANSCRIPTIONAL REGULATOR"/>
    <property type="match status" value="1"/>
</dbReference>
<gene>
    <name evidence="3" type="ORF">UFOPK1591_00476</name>
</gene>
<dbReference type="AlphaFoldDB" id="A0A6J6D222"/>
<dbReference type="SUPFAM" id="SSF47413">
    <property type="entry name" value="lambda repressor-like DNA-binding domains"/>
    <property type="match status" value="1"/>
</dbReference>
<evidence type="ECO:0000259" key="2">
    <source>
        <dbReference type="PROSITE" id="PS50943"/>
    </source>
</evidence>
<name>A0A6J6D222_9ZZZZ</name>
<dbReference type="InterPro" id="IPR001387">
    <property type="entry name" value="Cro/C1-type_HTH"/>
</dbReference>
<dbReference type="InterPro" id="IPR010982">
    <property type="entry name" value="Lambda_DNA-bd_dom_sf"/>
</dbReference>
<evidence type="ECO:0000313" key="3">
    <source>
        <dbReference type="EMBL" id="CAB4557374.1"/>
    </source>
</evidence>
<dbReference type="InterPro" id="IPR050807">
    <property type="entry name" value="TransReg_Diox_bact_type"/>
</dbReference>
<dbReference type="EMBL" id="CAEZTD010000024">
    <property type="protein sequence ID" value="CAB4557374.1"/>
    <property type="molecule type" value="Genomic_DNA"/>
</dbReference>
<keyword evidence="1" id="KW-0238">DNA-binding</keyword>
<dbReference type="CDD" id="cd00093">
    <property type="entry name" value="HTH_XRE"/>
    <property type="match status" value="1"/>
</dbReference>
<dbReference type="Pfam" id="PF01381">
    <property type="entry name" value="HTH_3"/>
    <property type="match status" value="1"/>
</dbReference>
<dbReference type="GO" id="GO:0003677">
    <property type="term" value="F:DNA binding"/>
    <property type="evidence" value="ECO:0007669"/>
    <property type="project" value="UniProtKB-KW"/>
</dbReference>
<feature type="domain" description="HTH cro/C1-type" evidence="2">
    <location>
        <begin position="20"/>
        <end position="74"/>
    </location>
</feature>
<proteinExistence type="predicted"/>
<protein>
    <submittedName>
        <fullName evidence="3">Unannotated protein</fullName>
    </submittedName>
</protein>
<dbReference type="SMART" id="SM00530">
    <property type="entry name" value="HTH_XRE"/>
    <property type="match status" value="1"/>
</dbReference>
<accession>A0A6J6D222</accession>
<evidence type="ECO:0000256" key="1">
    <source>
        <dbReference type="ARBA" id="ARBA00023125"/>
    </source>
</evidence>